<dbReference type="InterPro" id="IPR023401">
    <property type="entry name" value="ODC_N"/>
</dbReference>
<comment type="caution">
    <text evidence="2">The sequence shown here is derived from an EMBL/GenBank/DDBJ whole genome shotgun (WGS) entry which is preliminary data.</text>
</comment>
<dbReference type="Gene3D" id="3.30.1780.10">
    <property type="entry name" value="ornithine cyclodeaminase, domain 1"/>
    <property type="match status" value="1"/>
</dbReference>
<dbReference type="Proteomes" id="UP000295783">
    <property type="component" value="Unassembled WGS sequence"/>
</dbReference>
<dbReference type="PIRSF" id="PIRSF001439">
    <property type="entry name" value="CryM"/>
    <property type="match status" value="1"/>
</dbReference>
<name>A0A4R6WQM2_9PROT</name>
<gene>
    <name evidence="2" type="ORF">A8950_3303</name>
</gene>
<dbReference type="PANTHER" id="PTHR13812">
    <property type="entry name" value="KETIMINE REDUCTASE MU-CRYSTALLIN"/>
    <property type="match status" value="1"/>
</dbReference>
<reference evidence="2 3" key="1">
    <citation type="submission" date="2019-03" db="EMBL/GenBank/DDBJ databases">
        <title>Genomic Encyclopedia of Type Strains, Phase III (KMG-III): the genomes of soil and plant-associated and newly described type strains.</title>
        <authorList>
            <person name="Whitman W."/>
        </authorList>
    </citation>
    <scope>NUCLEOTIDE SEQUENCE [LARGE SCALE GENOMIC DNA]</scope>
    <source>
        <strain evidence="2 3">CGMCC 1.7660</strain>
    </source>
</reference>
<dbReference type="GO" id="GO:0019752">
    <property type="term" value="P:carboxylic acid metabolic process"/>
    <property type="evidence" value="ECO:0007669"/>
    <property type="project" value="UniProtKB-ARBA"/>
</dbReference>
<dbReference type="Gene3D" id="3.40.50.720">
    <property type="entry name" value="NAD(P)-binding Rossmann-like Domain"/>
    <property type="match status" value="1"/>
</dbReference>
<evidence type="ECO:0000313" key="2">
    <source>
        <dbReference type="EMBL" id="TDQ78842.1"/>
    </source>
</evidence>
<dbReference type="RefSeq" id="WP_133614754.1">
    <property type="nucleotide sequence ID" value="NZ_SNYW01000012.1"/>
</dbReference>
<dbReference type="PANTHER" id="PTHR13812:SF19">
    <property type="entry name" value="KETIMINE REDUCTASE MU-CRYSTALLIN"/>
    <property type="match status" value="1"/>
</dbReference>
<protein>
    <submittedName>
        <fullName evidence="2">Ornithine cyclodeaminase</fullName>
    </submittedName>
</protein>
<dbReference type="GO" id="GO:0005737">
    <property type="term" value="C:cytoplasm"/>
    <property type="evidence" value="ECO:0007669"/>
    <property type="project" value="TreeGrafter"/>
</dbReference>
<dbReference type="OrthoDB" id="9785971at2"/>
<dbReference type="FunFam" id="3.40.50.720:FF:000311">
    <property type="entry name" value="Ornithine cyclodeaminase"/>
    <property type="match status" value="1"/>
</dbReference>
<proteinExistence type="inferred from homology"/>
<evidence type="ECO:0000256" key="1">
    <source>
        <dbReference type="ARBA" id="ARBA00008903"/>
    </source>
</evidence>
<dbReference type="InterPro" id="IPR036291">
    <property type="entry name" value="NAD(P)-bd_dom_sf"/>
</dbReference>
<organism evidence="2 3">
    <name type="scientific">Dongia mobilis</name>
    <dbReference type="NCBI Taxonomy" id="578943"/>
    <lineage>
        <taxon>Bacteria</taxon>
        <taxon>Pseudomonadati</taxon>
        <taxon>Pseudomonadota</taxon>
        <taxon>Alphaproteobacteria</taxon>
        <taxon>Rhodospirillales</taxon>
        <taxon>Dongiaceae</taxon>
        <taxon>Dongia</taxon>
    </lineage>
</organism>
<dbReference type="AlphaFoldDB" id="A0A4R6WQM2"/>
<keyword evidence="3" id="KW-1185">Reference proteome</keyword>
<comment type="similarity">
    <text evidence="1">Belongs to the ornithine cyclodeaminase/mu-crystallin family.</text>
</comment>
<dbReference type="Pfam" id="PF02423">
    <property type="entry name" value="OCD_Mu_crystall"/>
    <property type="match status" value="1"/>
</dbReference>
<dbReference type="SUPFAM" id="SSF51735">
    <property type="entry name" value="NAD(P)-binding Rossmann-fold domains"/>
    <property type="match status" value="1"/>
</dbReference>
<sequence length="315" mass="34055">MHHLHAERIHAIADYPGVVAALKEMNRTGVDAIDRMLLSQTQANGTQNDWLMLPAWRYGRNFGIKLVSVFPDNPARALPAVQGIYALFDGKTGTAIATLDGAALTLVKTAGNSAMAADLLARADAATLLMVGGGALAPHLIAAHCTMRPITRVLWWNRRSEVLAEPARDLRRRGIAVEIVTDLAGAVTAADIVSTATRATAPVIKGQWLKPGCHLDLVGGYLPEMREADDDAFRRAARHYIDARLTTVDVAGDVTQPIRDRLADAADFIDMFELNRGSKPGRRDRDEITWFKSGGGGHEDLAVAQYLYDRASAAG</sequence>
<accession>A0A4R6WQM2</accession>
<dbReference type="GO" id="GO:0016491">
    <property type="term" value="F:oxidoreductase activity"/>
    <property type="evidence" value="ECO:0007669"/>
    <property type="project" value="UniProtKB-ARBA"/>
</dbReference>
<dbReference type="InterPro" id="IPR003462">
    <property type="entry name" value="ODC_Mu_crystall"/>
</dbReference>
<evidence type="ECO:0000313" key="3">
    <source>
        <dbReference type="Proteomes" id="UP000295783"/>
    </source>
</evidence>
<dbReference type="EMBL" id="SNYW01000012">
    <property type="protein sequence ID" value="TDQ78842.1"/>
    <property type="molecule type" value="Genomic_DNA"/>
</dbReference>